<protein>
    <submittedName>
        <fullName evidence="1">GTP-binding protein 1</fullName>
    </submittedName>
</protein>
<evidence type="ECO:0000313" key="2">
    <source>
        <dbReference type="Proteomes" id="UP000324091"/>
    </source>
</evidence>
<organism evidence="1 2">
    <name type="scientific">Takifugu flavidus</name>
    <name type="common">sansaifugu</name>
    <dbReference type="NCBI Taxonomy" id="433684"/>
    <lineage>
        <taxon>Eukaryota</taxon>
        <taxon>Metazoa</taxon>
        <taxon>Chordata</taxon>
        <taxon>Craniata</taxon>
        <taxon>Vertebrata</taxon>
        <taxon>Euteleostomi</taxon>
        <taxon>Actinopterygii</taxon>
        <taxon>Neopterygii</taxon>
        <taxon>Teleostei</taxon>
        <taxon>Neoteleostei</taxon>
        <taxon>Acanthomorphata</taxon>
        <taxon>Eupercaria</taxon>
        <taxon>Tetraodontiformes</taxon>
        <taxon>Tetradontoidea</taxon>
        <taxon>Tetraodontidae</taxon>
        <taxon>Takifugu</taxon>
    </lineage>
</organism>
<gene>
    <name evidence="1" type="ORF">D4764_18G0006590</name>
</gene>
<accession>A0A5C6NRH7</accession>
<sequence>MASIATAPEPAISPGSAALADALVPASIFAPDRGGCGEEDGDECYEDGDMMNGESVERGVDFTSKLALVSPNGEQYDSLLRQLRDRMEEGSGETIYVVGMGSDGGLQGLSRLRPGCIYRWGRGLSVNDSSSSEWNQPAGEL</sequence>
<dbReference type="AlphaFoldDB" id="A0A5C6NRH7"/>
<name>A0A5C6NRH7_9TELE</name>
<keyword evidence="2" id="KW-1185">Reference proteome</keyword>
<evidence type="ECO:0000313" key="1">
    <source>
        <dbReference type="EMBL" id="TWW69853.1"/>
    </source>
</evidence>
<dbReference type="Proteomes" id="UP000324091">
    <property type="component" value="Chromosome 18"/>
</dbReference>
<reference evidence="1 2" key="1">
    <citation type="submission" date="2019-04" db="EMBL/GenBank/DDBJ databases">
        <title>Chromosome genome assembly for Takifugu flavidus.</title>
        <authorList>
            <person name="Xiao S."/>
        </authorList>
    </citation>
    <scope>NUCLEOTIDE SEQUENCE [LARGE SCALE GENOMIC DNA]</scope>
    <source>
        <strain evidence="1">HTHZ2018</strain>
        <tissue evidence="1">Muscle</tissue>
    </source>
</reference>
<dbReference type="EMBL" id="RHFK02000010">
    <property type="protein sequence ID" value="TWW69853.1"/>
    <property type="molecule type" value="Genomic_DNA"/>
</dbReference>
<proteinExistence type="predicted"/>
<comment type="caution">
    <text evidence="1">The sequence shown here is derived from an EMBL/GenBank/DDBJ whole genome shotgun (WGS) entry which is preliminary data.</text>
</comment>